<evidence type="ECO:0000313" key="9">
    <source>
        <dbReference type="EMBL" id="KQH87126.1"/>
    </source>
</evidence>
<keyword evidence="5 8" id="KW-0812">Transmembrane</keyword>
<name>A0A0Q2RSN7_VIBFU</name>
<evidence type="ECO:0000256" key="7">
    <source>
        <dbReference type="ARBA" id="ARBA00023136"/>
    </source>
</evidence>
<evidence type="ECO:0000256" key="8">
    <source>
        <dbReference type="SAM" id="Phobius"/>
    </source>
</evidence>
<comment type="caution">
    <text evidence="9">The sequence shown here is derived from an EMBL/GenBank/DDBJ whole genome shotgun (WGS) entry which is preliminary data.</text>
</comment>
<dbReference type="GO" id="GO:0033214">
    <property type="term" value="P:siderophore-iron import into cell"/>
    <property type="evidence" value="ECO:0007669"/>
    <property type="project" value="TreeGrafter"/>
</dbReference>
<dbReference type="GO" id="GO:0005886">
    <property type="term" value="C:plasma membrane"/>
    <property type="evidence" value="ECO:0007669"/>
    <property type="project" value="UniProtKB-SubCell"/>
</dbReference>
<dbReference type="FunFam" id="1.10.3470.10:FF:000001">
    <property type="entry name" value="Vitamin B12 ABC transporter permease BtuC"/>
    <property type="match status" value="1"/>
</dbReference>
<evidence type="ECO:0000256" key="6">
    <source>
        <dbReference type="ARBA" id="ARBA00022989"/>
    </source>
</evidence>
<dbReference type="PANTHER" id="PTHR30472:SF37">
    <property type="entry name" value="FE(3+) DICITRATE TRANSPORT SYSTEM PERMEASE PROTEIN FECD-RELATED"/>
    <property type="match status" value="1"/>
</dbReference>
<keyword evidence="3" id="KW-0813">Transport</keyword>
<evidence type="ECO:0000256" key="1">
    <source>
        <dbReference type="ARBA" id="ARBA00004651"/>
    </source>
</evidence>
<comment type="subcellular location">
    <subcellularLocation>
        <location evidence="1">Cell membrane</location>
        <topology evidence="1">Multi-pass membrane protein</topology>
    </subcellularLocation>
</comment>
<feature type="transmembrane region" description="Helical" evidence="8">
    <location>
        <begin position="298"/>
        <end position="317"/>
    </location>
</feature>
<keyword evidence="6 8" id="KW-1133">Transmembrane helix</keyword>
<gene>
    <name evidence="9" type="primary">fecD</name>
    <name evidence="9" type="ORF">AMR76_05235</name>
</gene>
<feature type="transmembrane region" description="Helical" evidence="8">
    <location>
        <begin position="270"/>
        <end position="292"/>
    </location>
</feature>
<dbReference type="AlphaFoldDB" id="A0A0Q2RSN7"/>
<feature type="transmembrane region" description="Helical" evidence="8">
    <location>
        <begin position="141"/>
        <end position="161"/>
    </location>
</feature>
<dbReference type="Pfam" id="PF01032">
    <property type="entry name" value="FecCD"/>
    <property type="match status" value="1"/>
</dbReference>
<keyword evidence="7 8" id="KW-0472">Membrane</keyword>
<feature type="transmembrane region" description="Helical" evidence="8">
    <location>
        <begin position="87"/>
        <end position="105"/>
    </location>
</feature>
<dbReference type="InParanoid" id="A0A0Q2RSN7"/>
<feature type="transmembrane region" description="Helical" evidence="8">
    <location>
        <begin position="190"/>
        <end position="209"/>
    </location>
</feature>
<dbReference type="Gene3D" id="1.10.3470.10">
    <property type="entry name" value="ABC transporter involved in vitamin B12 uptake, BtuC"/>
    <property type="match status" value="1"/>
</dbReference>
<evidence type="ECO:0000256" key="2">
    <source>
        <dbReference type="ARBA" id="ARBA00007935"/>
    </source>
</evidence>
<accession>A0A0Q2RSN7</accession>
<keyword evidence="10" id="KW-1185">Reference proteome</keyword>
<reference evidence="9 10" key="1">
    <citation type="submission" date="2015-08" db="EMBL/GenBank/DDBJ databases">
        <title>Antibacterial properties of a collection of Vibrionaceae strains.</title>
        <authorList>
            <person name="Giubergia S."/>
        </authorList>
    </citation>
    <scope>NUCLEOTIDE SEQUENCE [LARGE SCALE GENOMIC DNA]</scope>
    <source>
        <strain evidence="9 10">S0821</strain>
    </source>
</reference>
<comment type="similarity">
    <text evidence="2">Belongs to the binding-protein-dependent transport system permease family. FecCD subfamily.</text>
</comment>
<dbReference type="GO" id="GO:0022857">
    <property type="term" value="F:transmembrane transporter activity"/>
    <property type="evidence" value="ECO:0007669"/>
    <property type="project" value="InterPro"/>
</dbReference>
<dbReference type="NCBIfam" id="NF007299">
    <property type="entry name" value="PRK09777.1"/>
    <property type="match status" value="1"/>
</dbReference>
<evidence type="ECO:0000256" key="3">
    <source>
        <dbReference type="ARBA" id="ARBA00022448"/>
    </source>
</evidence>
<dbReference type="Proteomes" id="UP000051221">
    <property type="component" value="Unassembled WGS sequence"/>
</dbReference>
<dbReference type="RefSeq" id="WP_055465499.1">
    <property type="nucleotide sequence ID" value="NZ_JBPASO010000001.1"/>
</dbReference>
<evidence type="ECO:0000256" key="4">
    <source>
        <dbReference type="ARBA" id="ARBA00022475"/>
    </source>
</evidence>
<protein>
    <submittedName>
        <fullName evidence="9">Iron-dicitrate transporter subunit FecD</fullName>
    </submittedName>
</protein>
<feature type="transmembrane region" description="Helical" evidence="8">
    <location>
        <begin position="240"/>
        <end position="258"/>
    </location>
</feature>
<dbReference type="InterPro" id="IPR000522">
    <property type="entry name" value="ABC_transptr_permease_BtuC"/>
</dbReference>
<keyword evidence="4" id="KW-1003">Cell membrane</keyword>
<evidence type="ECO:0000313" key="10">
    <source>
        <dbReference type="Proteomes" id="UP000051221"/>
    </source>
</evidence>
<sequence length="320" mass="33920">MNPIRKTQLILLCLLVVAALANLSLGAVNLSTAQVWNGLFQGSEHYFTIHDYRLPRVWIALLVGAMLATAGVLIQGVIRNPLASPDILGVSHGAGLAAVALMTLWPTLSVYWLPAAALAGGMASALVLALVCGGQTAPVKLAITGVALAALYGSAIDFLILTQPLEINNALLWLTGSLWGRGWSQLTLLWPWWVLLPVVLWLSHALNLLTLGDERATSLGISVAWVRAGALLVAVVWTSAAVAVCGPLSFLGLVAPHLARQLVGGRHQQLLPTAMLVGALLLLVADLIARIIHPPLELPAGILTAIIGAPYFLYLLMRMR</sequence>
<feature type="transmembrane region" description="Helical" evidence="8">
    <location>
        <begin position="57"/>
        <end position="78"/>
    </location>
</feature>
<evidence type="ECO:0000256" key="5">
    <source>
        <dbReference type="ARBA" id="ARBA00022692"/>
    </source>
</evidence>
<dbReference type="FunCoup" id="A0A0Q2RSN7">
    <property type="interactions" value="261"/>
</dbReference>
<dbReference type="PANTHER" id="PTHR30472">
    <property type="entry name" value="FERRIC ENTEROBACTIN TRANSPORT SYSTEM PERMEASE PROTEIN"/>
    <property type="match status" value="1"/>
</dbReference>
<feature type="transmembrane region" description="Helical" evidence="8">
    <location>
        <begin position="111"/>
        <end position="134"/>
    </location>
</feature>
<proteinExistence type="inferred from homology"/>
<organism evidence="9 10">
    <name type="scientific">Vibrio furnissii</name>
    <dbReference type="NCBI Taxonomy" id="29494"/>
    <lineage>
        <taxon>Bacteria</taxon>
        <taxon>Pseudomonadati</taxon>
        <taxon>Pseudomonadota</taxon>
        <taxon>Gammaproteobacteria</taxon>
        <taxon>Vibrionales</taxon>
        <taxon>Vibrionaceae</taxon>
        <taxon>Vibrio</taxon>
    </lineage>
</organism>
<dbReference type="EMBL" id="LKHS01000004">
    <property type="protein sequence ID" value="KQH87126.1"/>
    <property type="molecule type" value="Genomic_DNA"/>
</dbReference>
<dbReference type="InterPro" id="IPR037294">
    <property type="entry name" value="ABC_BtuC-like"/>
</dbReference>
<dbReference type="CDD" id="cd06550">
    <property type="entry name" value="TM_ABC_iron-siderophores_like"/>
    <property type="match status" value="1"/>
</dbReference>
<dbReference type="SUPFAM" id="SSF81345">
    <property type="entry name" value="ABC transporter involved in vitamin B12 uptake, BtuC"/>
    <property type="match status" value="1"/>
</dbReference>